<comment type="similarity">
    <text evidence="1 6">Belongs to the pseudouridine synthase RsuA family.</text>
</comment>
<protein>
    <recommendedName>
        <fullName evidence="6">Pseudouridine synthase</fullName>
        <ecNumber evidence="6">5.4.99.-</ecNumber>
    </recommendedName>
</protein>
<evidence type="ECO:0000256" key="1">
    <source>
        <dbReference type="ARBA" id="ARBA00008348"/>
    </source>
</evidence>
<evidence type="ECO:0000313" key="8">
    <source>
        <dbReference type="EMBL" id="RJT13533.1"/>
    </source>
</evidence>
<reference evidence="8 9" key="1">
    <citation type="submission" date="2018-09" db="EMBL/GenBank/DDBJ databases">
        <authorList>
            <person name="Le Fleche-Mateos A."/>
        </authorList>
    </citation>
    <scope>NUCLEOTIDE SEQUENCE [LARGE SCALE GENOMIC DNA]</scope>
    <source>
        <strain evidence="8 9">DSM 30078</strain>
    </source>
</reference>
<evidence type="ECO:0000256" key="6">
    <source>
        <dbReference type="RuleBase" id="RU003887"/>
    </source>
</evidence>
<evidence type="ECO:0000256" key="2">
    <source>
        <dbReference type="ARBA" id="ARBA00023235"/>
    </source>
</evidence>
<dbReference type="Gene3D" id="3.10.290.10">
    <property type="entry name" value="RNA-binding S4 domain"/>
    <property type="match status" value="1"/>
</dbReference>
<dbReference type="NCBIfam" id="TIGR00093">
    <property type="entry name" value="pseudouridine synthase"/>
    <property type="match status" value="1"/>
</dbReference>
<evidence type="ECO:0000313" key="9">
    <source>
        <dbReference type="Proteomes" id="UP000284119"/>
    </source>
</evidence>
<dbReference type="PROSITE" id="PS50889">
    <property type="entry name" value="S4"/>
    <property type="match status" value="1"/>
</dbReference>
<dbReference type="InterPro" id="IPR006145">
    <property type="entry name" value="PsdUridine_synth_RsuA/RluA"/>
</dbReference>
<keyword evidence="9" id="KW-1185">Reference proteome</keyword>
<evidence type="ECO:0000256" key="4">
    <source>
        <dbReference type="ARBA" id="ARBA00036535"/>
    </source>
</evidence>
<gene>
    <name evidence="8" type="primary">rluF</name>
    <name evidence="8" type="ORF">D5396_11945</name>
</gene>
<dbReference type="NCBIfam" id="NF007784">
    <property type="entry name" value="PRK10475.1"/>
    <property type="match status" value="1"/>
</dbReference>
<dbReference type="InterPro" id="IPR020103">
    <property type="entry name" value="PsdUridine_synth_cat_dom_sf"/>
</dbReference>
<sequence>MPIPSSIRINKYISDSGMCSRRDADRYVENGRVLINDMQAEFGAQVFDGDVVKVDGQLIGQRDETGLVMLVLNKPVGIITSMDESLPDNIGTLIHHSKRIFPVGRLDKDSQGLILLTNHGDMVNKILRAGNDHEKEYVVTVNKPVNDAFILGLSTGVPMLGTVTKACKVVKESEYIFRITLVQGLNRQIRRMSKYFGFEVTRLERVRIMNIHLEGLPLGESRELTGDEEKELLRRIQHSVSDETLP</sequence>
<dbReference type="InterPro" id="IPR018496">
    <property type="entry name" value="PsdUridine_synth_RsuA/RluB_CS"/>
</dbReference>
<accession>A0ABX9P188</accession>
<dbReference type="Pfam" id="PF00849">
    <property type="entry name" value="PseudoU_synth_2"/>
    <property type="match status" value="1"/>
</dbReference>
<comment type="catalytic activity">
    <reaction evidence="4">
        <text>uridine(2604) in 23S rRNA = pseudouridine(2604) in 23S rRNA</text>
        <dbReference type="Rhea" id="RHEA:38875"/>
        <dbReference type="Rhea" id="RHEA-COMP:10093"/>
        <dbReference type="Rhea" id="RHEA-COMP:10094"/>
        <dbReference type="ChEBI" id="CHEBI:65314"/>
        <dbReference type="ChEBI" id="CHEBI:65315"/>
        <dbReference type="EC" id="5.4.99.21"/>
    </reaction>
</comment>
<organism evidence="8 9">
    <name type="scientific">Rahnella inusitata</name>
    <dbReference type="NCBI Taxonomy" id="58169"/>
    <lineage>
        <taxon>Bacteria</taxon>
        <taxon>Pseudomonadati</taxon>
        <taxon>Pseudomonadota</taxon>
        <taxon>Gammaproteobacteria</taxon>
        <taxon>Enterobacterales</taxon>
        <taxon>Yersiniaceae</taxon>
        <taxon>Rahnella</taxon>
    </lineage>
</organism>
<dbReference type="EMBL" id="RAHG01000004">
    <property type="protein sequence ID" value="RJT13533.1"/>
    <property type="molecule type" value="Genomic_DNA"/>
</dbReference>
<keyword evidence="2 6" id="KW-0413">Isomerase</keyword>
<dbReference type="SMART" id="SM00363">
    <property type="entry name" value="S4"/>
    <property type="match status" value="1"/>
</dbReference>
<dbReference type="InterPro" id="IPR020094">
    <property type="entry name" value="TruA/RsuA/RluB/E/F_N"/>
</dbReference>
<dbReference type="PROSITE" id="PS01149">
    <property type="entry name" value="PSI_RSU"/>
    <property type="match status" value="1"/>
</dbReference>
<dbReference type="InterPro" id="IPR050343">
    <property type="entry name" value="RsuA_PseudoU_synthase"/>
</dbReference>
<comment type="catalytic activity">
    <reaction evidence="3">
        <text>uridine(35) in tRNA(Tyr) = pseudouridine(35) in tRNA(Tyr)</text>
        <dbReference type="Rhea" id="RHEA:60556"/>
        <dbReference type="Rhea" id="RHEA-COMP:15607"/>
        <dbReference type="Rhea" id="RHEA-COMP:15608"/>
        <dbReference type="ChEBI" id="CHEBI:65314"/>
        <dbReference type="ChEBI" id="CHEBI:65315"/>
    </reaction>
</comment>
<dbReference type="CDD" id="cd00165">
    <property type="entry name" value="S4"/>
    <property type="match status" value="1"/>
</dbReference>
<dbReference type="SUPFAM" id="SSF55174">
    <property type="entry name" value="Alpha-L RNA-binding motif"/>
    <property type="match status" value="1"/>
</dbReference>
<dbReference type="Gene3D" id="3.30.70.1560">
    <property type="entry name" value="Alpha-L RNA-binding motif"/>
    <property type="match status" value="1"/>
</dbReference>
<dbReference type="EC" id="5.4.99.-" evidence="6"/>
<proteinExistence type="inferred from homology"/>
<dbReference type="InterPro" id="IPR042092">
    <property type="entry name" value="PsdUridine_s_RsuA/RluB/E/F_cat"/>
</dbReference>
<dbReference type="Proteomes" id="UP000284119">
    <property type="component" value="Unassembled WGS sequence"/>
</dbReference>
<dbReference type="PANTHER" id="PTHR47683:SF2">
    <property type="entry name" value="RNA-BINDING S4 DOMAIN-CONTAINING PROTEIN"/>
    <property type="match status" value="1"/>
</dbReference>
<dbReference type="SUPFAM" id="SSF55120">
    <property type="entry name" value="Pseudouridine synthase"/>
    <property type="match status" value="1"/>
</dbReference>
<comment type="caution">
    <text evidence="8">The sequence shown here is derived from an EMBL/GenBank/DDBJ whole genome shotgun (WGS) entry which is preliminary data.</text>
</comment>
<evidence type="ECO:0000259" key="7">
    <source>
        <dbReference type="SMART" id="SM00363"/>
    </source>
</evidence>
<dbReference type="InterPro" id="IPR036986">
    <property type="entry name" value="S4_RNA-bd_sf"/>
</dbReference>
<dbReference type="InterPro" id="IPR002942">
    <property type="entry name" value="S4_RNA-bd"/>
</dbReference>
<keyword evidence="5" id="KW-0694">RNA-binding</keyword>
<dbReference type="InterPro" id="IPR000748">
    <property type="entry name" value="PsdUridine_synth_RsuA/RluB/E/F"/>
</dbReference>
<evidence type="ECO:0000256" key="3">
    <source>
        <dbReference type="ARBA" id="ARBA00036390"/>
    </source>
</evidence>
<dbReference type="Gene3D" id="3.30.70.580">
    <property type="entry name" value="Pseudouridine synthase I, catalytic domain, N-terminal subdomain"/>
    <property type="match status" value="1"/>
</dbReference>
<evidence type="ECO:0000256" key="5">
    <source>
        <dbReference type="PROSITE-ProRule" id="PRU00182"/>
    </source>
</evidence>
<name>A0ABX9P188_9GAMM</name>
<feature type="domain" description="RNA-binding S4" evidence="7">
    <location>
        <begin position="7"/>
        <end position="65"/>
    </location>
</feature>
<dbReference type="PANTHER" id="PTHR47683">
    <property type="entry name" value="PSEUDOURIDINE SYNTHASE FAMILY PROTEIN-RELATED"/>
    <property type="match status" value="1"/>
</dbReference>
<dbReference type="RefSeq" id="WP_112165406.1">
    <property type="nucleotide sequence ID" value="NZ_JBFUVH010000001.1"/>
</dbReference>